<dbReference type="EMBL" id="OV651819">
    <property type="protein sequence ID" value="CAH1113922.1"/>
    <property type="molecule type" value="Genomic_DNA"/>
</dbReference>
<keyword evidence="2" id="KW-1185">Reference proteome</keyword>
<evidence type="ECO:0000313" key="2">
    <source>
        <dbReference type="Proteomes" id="UP001153636"/>
    </source>
</evidence>
<dbReference type="Proteomes" id="UP001153636">
    <property type="component" value="Chromosome 7"/>
</dbReference>
<organism evidence="1 2">
    <name type="scientific">Psylliodes chrysocephalus</name>
    <dbReference type="NCBI Taxonomy" id="3402493"/>
    <lineage>
        <taxon>Eukaryota</taxon>
        <taxon>Metazoa</taxon>
        <taxon>Ecdysozoa</taxon>
        <taxon>Arthropoda</taxon>
        <taxon>Hexapoda</taxon>
        <taxon>Insecta</taxon>
        <taxon>Pterygota</taxon>
        <taxon>Neoptera</taxon>
        <taxon>Endopterygota</taxon>
        <taxon>Coleoptera</taxon>
        <taxon>Polyphaga</taxon>
        <taxon>Cucujiformia</taxon>
        <taxon>Chrysomeloidea</taxon>
        <taxon>Chrysomelidae</taxon>
        <taxon>Galerucinae</taxon>
        <taxon>Alticini</taxon>
        <taxon>Psylliodes</taxon>
    </lineage>
</organism>
<accession>A0A9P0DCL4</accession>
<sequence length="160" mass="18725">MEKYFFFGISGKIEKQITNRKKGVNGKNISWLNTRDIRIVKEAPFLIYTKGNFNDDAFVEVDISKRTRGRPDNFFTQSDINALWPNGKPIAGENLRDLKSIWHLISKDYLEFYSGLYADGTVEDDLGCYFLTYAKIFVFEYSYTNFFRMKNVFGILDAMR</sequence>
<evidence type="ECO:0000313" key="1">
    <source>
        <dbReference type="EMBL" id="CAH1113922.1"/>
    </source>
</evidence>
<dbReference type="OrthoDB" id="6611988at2759"/>
<dbReference type="AlphaFoldDB" id="A0A9P0DCL4"/>
<gene>
    <name evidence="1" type="ORF">PSYICH_LOCUS13473</name>
</gene>
<proteinExistence type="predicted"/>
<protein>
    <submittedName>
        <fullName evidence="1">Uncharacterized protein</fullName>
    </submittedName>
</protein>
<name>A0A9P0DCL4_9CUCU</name>
<reference evidence="1" key="1">
    <citation type="submission" date="2022-01" db="EMBL/GenBank/DDBJ databases">
        <authorList>
            <person name="King R."/>
        </authorList>
    </citation>
    <scope>NUCLEOTIDE SEQUENCE</scope>
</reference>